<evidence type="ECO:0000256" key="4">
    <source>
        <dbReference type="ARBA" id="ARBA00022679"/>
    </source>
</evidence>
<evidence type="ECO:0000259" key="16">
    <source>
        <dbReference type="Pfam" id="PF12810"/>
    </source>
</evidence>
<dbReference type="VEuPathDB" id="TrichDB:TVAGG3_0666710"/>
<evidence type="ECO:0000256" key="12">
    <source>
        <dbReference type="ARBA" id="ARBA00023137"/>
    </source>
</evidence>
<keyword evidence="14" id="KW-0675">Receptor</keyword>
<evidence type="ECO:0000256" key="5">
    <source>
        <dbReference type="ARBA" id="ARBA00022692"/>
    </source>
</evidence>
<dbReference type="RefSeq" id="XP_001317923.1">
    <property type="nucleotide sequence ID" value="XM_001317888.1"/>
</dbReference>
<keyword evidence="9" id="KW-0067">ATP-binding</keyword>
<keyword evidence="8" id="KW-0418">Kinase</keyword>
<evidence type="ECO:0000256" key="8">
    <source>
        <dbReference type="ARBA" id="ARBA00022777"/>
    </source>
</evidence>
<evidence type="ECO:0000256" key="15">
    <source>
        <dbReference type="ARBA" id="ARBA00023180"/>
    </source>
</evidence>
<dbReference type="Pfam" id="PF12810">
    <property type="entry name" value="ALK_LTK_GRD"/>
    <property type="match status" value="1"/>
</dbReference>
<gene>
    <name evidence="17" type="ORF">TVAG_005440</name>
</gene>
<keyword evidence="15" id="KW-0325">Glycoprotein</keyword>
<keyword evidence="12" id="KW-0829">Tyrosine-protein kinase</keyword>
<evidence type="ECO:0000256" key="13">
    <source>
        <dbReference type="ARBA" id="ARBA00023157"/>
    </source>
</evidence>
<keyword evidence="5" id="KW-0812">Transmembrane</keyword>
<evidence type="ECO:0000256" key="11">
    <source>
        <dbReference type="ARBA" id="ARBA00023136"/>
    </source>
</evidence>
<keyword evidence="10" id="KW-1133">Transmembrane helix</keyword>
<evidence type="ECO:0000256" key="6">
    <source>
        <dbReference type="ARBA" id="ARBA00022729"/>
    </source>
</evidence>
<reference evidence="17" key="1">
    <citation type="submission" date="2006-10" db="EMBL/GenBank/DDBJ databases">
        <authorList>
            <person name="Amadeo P."/>
            <person name="Zhao Q."/>
            <person name="Wortman J."/>
            <person name="Fraser-Liggett C."/>
            <person name="Carlton J."/>
        </authorList>
    </citation>
    <scope>NUCLEOTIDE SEQUENCE</scope>
    <source>
        <strain evidence="17">G3</strain>
    </source>
</reference>
<keyword evidence="3" id="KW-1003">Cell membrane</keyword>
<dbReference type="OrthoDB" id="10684940at2759"/>
<reference evidence="17" key="2">
    <citation type="journal article" date="2007" name="Science">
        <title>Draft genome sequence of the sexually transmitted pathogen Trichomonas vaginalis.</title>
        <authorList>
            <person name="Carlton J.M."/>
            <person name="Hirt R.P."/>
            <person name="Silva J.C."/>
            <person name="Delcher A.L."/>
            <person name="Schatz M."/>
            <person name="Zhao Q."/>
            <person name="Wortman J.R."/>
            <person name="Bidwell S.L."/>
            <person name="Alsmark U.C.M."/>
            <person name="Besteiro S."/>
            <person name="Sicheritz-Ponten T."/>
            <person name="Noel C.J."/>
            <person name="Dacks J.B."/>
            <person name="Foster P.G."/>
            <person name="Simillion C."/>
            <person name="Van de Peer Y."/>
            <person name="Miranda-Saavedra D."/>
            <person name="Barton G.J."/>
            <person name="Westrop G.D."/>
            <person name="Mueller S."/>
            <person name="Dessi D."/>
            <person name="Fiori P.L."/>
            <person name="Ren Q."/>
            <person name="Paulsen I."/>
            <person name="Zhang H."/>
            <person name="Bastida-Corcuera F.D."/>
            <person name="Simoes-Barbosa A."/>
            <person name="Brown M.T."/>
            <person name="Hayes R.D."/>
            <person name="Mukherjee M."/>
            <person name="Okumura C.Y."/>
            <person name="Schneider R."/>
            <person name="Smith A.J."/>
            <person name="Vanacova S."/>
            <person name="Villalvazo M."/>
            <person name="Haas B.J."/>
            <person name="Pertea M."/>
            <person name="Feldblyum T.V."/>
            <person name="Utterback T.R."/>
            <person name="Shu C.L."/>
            <person name="Osoegawa K."/>
            <person name="de Jong P.J."/>
            <person name="Hrdy I."/>
            <person name="Horvathova L."/>
            <person name="Zubacova Z."/>
            <person name="Dolezal P."/>
            <person name="Malik S.B."/>
            <person name="Logsdon J.M. Jr."/>
            <person name="Henze K."/>
            <person name="Gupta A."/>
            <person name="Wang C.C."/>
            <person name="Dunne R.L."/>
            <person name="Upcroft J.A."/>
            <person name="Upcroft P."/>
            <person name="White O."/>
            <person name="Salzberg S.L."/>
            <person name="Tang P."/>
            <person name="Chiu C.-H."/>
            <person name="Lee Y.-S."/>
            <person name="Embley T.M."/>
            <person name="Coombs G.H."/>
            <person name="Mottram J.C."/>
            <person name="Tachezy J."/>
            <person name="Fraser-Liggett C.M."/>
            <person name="Johnson P.J."/>
        </authorList>
    </citation>
    <scope>NUCLEOTIDE SEQUENCE [LARGE SCALE GENOMIC DNA]</scope>
    <source>
        <strain evidence="17">G3</strain>
    </source>
</reference>
<dbReference type="EMBL" id="DS113442">
    <property type="protein sequence ID" value="EAY05700.1"/>
    <property type="molecule type" value="Genomic_DNA"/>
</dbReference>
<evidence type="ECO:0000256" key="2">
    <source>
        <dbReference type="ARBA" id="ARBA00011902"/>
    </source>
</evidence>
<dbReference type="GO" id="GO:0005886">
    <property type="term" value="C:plasma membrane"/>
    <property type="evidence" value="ECO:0007669"/>
    <property type="project" value="UniProtKB-SubCell"/>
</dbReference>
<dbReference type="GO" id="GO:0004714">
    <property type="term" value="F:transmembrane receptor protein tyrosine kinase activity"/>
    <property type="evidence" value="ECO:0007669"/>
    <property type="project" value="UniProtKB-EC"/>
</dbReference>
<comment type="subcellular location">
    <subcellularLocation>
        <location evidence="1">Cell membrane</location>
        <topology evidence="1">Single-pass type I membrane protein</topology>
    </subcellularLocation>
</comment>
<accession>A2ENS4</accession>
<keyword evidence="7" id="KW-0547">Nucleotide-binding</keyword>
<protein>
    <recommendedName>
        <fullName evidence="2">receptor protein-tyrosine kinase</fullName>
        <ecNumber evidence="2">2.7.10.1</ecNumber>
    </recommendedName>
</protein>
<evidence type="ECO:0000256" key="9">
    <source>
        <dbReference type="ARBA" id="ARBA00022840"/>
    </source>
</evidence>
<proteinExistence type="predicted"/>
<evidence type="ECO:0000313" key="17">
    <source>
        <dbReference type="EMBL" id="EAY05700.1"/>
    </source>
</evidence>
<feature type="domain" description="ALK/LTK-like glycine-rich" evidence="16">
    <location>
        <begin position="38"/>
        <end position="283"/>
    </location>
</feature>
<evidence type="ECO:0000256" key="10">
    <source>
        <dbReference type="ARBA" id="ARBA00022989"/>
    </source>
</evidence>
<dbReference type="AlphaFoldDB" id="A2ENS4"/>
<keyword evidence="13" id="KW-1015">Disulfide bond</keyword>
<keyword evidence="4" id="KW-0808">Transferase</keyword>
<evidence type="ECO:0000256" key="14">
    <source>
        <dbReference type="ARBA" id="ARBA00023170"/>
    </source>
</evidence>
<dbReference type="GO" id="GO:0005524">
    <property type="term" value="F:ATP binding"/>
    <property type="evidence" value="ECO:0007669"/>
    <property type="project" value="UniProtKB-KW"/>
</dbReference>
<evidence type="ECO:0000313" key="18">
    <source>
        <dbReference type="Proteomes" id="UP000001542"/>
    </source>
</evidence>
<dbReference type="VEuPathDB" id="TrichDB:TVAG_005440"/>
<sequence>MNQWVLNNTNKGTNKATTVGNTTVFQYPCDSNNDCTFYNAVLSPGLYKLEVWGAQGGGSYHDGAWCPSRGKGGYSVGAMSLYKETYVAVFIGGRGQDGVNPTISVALGGYNGGGSCIMYSGDGSDDTGGGGGGASDIRINGIDPKNRIIVAGGAGGNGFDTGYFNLQPYPYGGGLVASPPVGKNVQGTPASQTTGYSSSGQGQTATSYSEMMFAGGGGGGFFGGFTIKGSCGGQGGGGSGYIGGVTSFGDITALSKPGNENMPLIDGNGVGNSDHGKARITLLFSLPVLNKQRISCMQIYFCRSNIFQVFIFTLFLS</sequence>
<evidence type="ECO:0000256" key="3">
    <source>
        <dbReference type="ARBA" id="ARBA00022475"/>
    </source>
</evidence>
<dbReference type="InterPro" id="IPR055163">
    <property type="entry name" value="ALK/LTK-like_GRD"/>
</dbReference>
<keyword evidence="6" id="KW-0732">Signal</keyword>
<organism evidence="17 18">
    <name type="scientific">Trichomonas vaginalis (strain ATCC PRA-98 / G3)</name>
    <dbReference type="NCBI Taxonomy" id="412133"/>
    <lineage>
        <taxon>Eukaryota</taxon>
        <taxon>Metamonada</taxon>
        <taxon>Parabasalia</taxon>
        <taxon>Trichomonadida</taxon>
        <taxon>Trichomonadidae</taxon>
        <taxon>Trichomonas</taxon>
    </lineage>
</organism>
<evidence type="ECO:0000256" key="1">
    <source>
        <dbReference type="ARBA" id="ARBA00004251"/>
    </source>
</evidence>
<name>A2ENS4_TRIV3</name>
<dbReference type="EC" id="2.7.10.1" evidence="2"/>
<dbReference type="KEGG" id="tva:4763555"/>
<dbReference type="Proteomes" id="UP000001542">
    <property type="component" value="Unassembled WGS sequence"/>
</dbReference>
<keyword evidence="18" id="KW-1185">Reference proteome</keyword>
<evidence type="ECO:0000256" key="7">
    <source>
        <dbReference type="ARBA" id="ARBA00022741"/>
    </source>
</evidence>
<keyword evidence="11" id="KW-0472">Membrane</keyword>
<dbReference type="InParanoid" id="A2ENS4"/>